<sequence>LEIGNRGEESRVGPILPPLPPPPTSRLAAAFACPGSTDSISNVTVTRGEFTATQGSVEDSRIAREMEEGEDKAEWTLTCVTLFSETYQQRTERLDSVRFKERKKSVPEIEKFVPELFSARVMVPGVGGMSIVSPPWKINKGSGALRALPRFVSLPRDFLVVGVQYYLSQSYFCEMEWNFWKRHHDPALRSFKIYCAVELGTFPNPRRLTTLKAGPQYTGNGNDNENENGNIIGAYNSRRQLSERWKERGRVGLNACGSLIRPTRHSHVSEKLPTCRRRKSDFSVFVVTTNMAIFTLGSKLTFLPQVSWRIIDPFQVTIHRNAKVLHSRAVWNSNSREDPNDLYNAAEAAQNICVVNGKNSIGESTARNGFVVVAHNTLYKDYCPSTEDDMRLKHSRIKLYKNLALPTLLYGSEIWVRKQRDISRLRSAEKKYLRRTAGYTLLDHKRNKDILQKLNMQPLEEKITEYRNRWLEHISRKEAGRTTQEMLKYHPQG</sequence>
<accession>A0ABQ8TDF3</accession>
<dbReference type="Proteomes" id="UP001148838">
    <property type="component" value="Unassembled WGS sequence"/>
</dbReference>
<dbReference type="EMBL" id="JAJSOF020000011">
    <property type="protein sequence ID" value="KAJ4443944.1"/>
    <property type="molecule type" value="Genomic_DNA"/>
</dbReference>
<reference evidence="2 3" key="1">
    <citation type="journal article" date="2022" name="Allergy">
        <title>Genome assembly and annotation of Periplaneta americana reveal a comprehensive cockroach allergen profile.</title>
        <authorList>
            <person name="Wang L."/>
            <person name="Xiong Q."/>
            <person name="Saelim N."/>
            <person name="Wang L."/>
            <person name="Nong W."/>
            <person name="Wan A.T."/>
            <person name="Shi M."/>
            <person name="Liu X."/>
            <person name="Cao Q."/>
            <person name="Hui J.H.L."/>
            <person name="Sookrung N."/>
            <person name="Leung T.F."/>
            <person name="Tungtrongchitr A."/>
            <person name="Tsui S.K.W."/>
        </authorList>
    </citation>
    <scope>NUCLEOTIDE SEQUENCE [LARGE SCALE GENOMIC DNA]</scope>
    <source>
        <strain evidence="2">PWHHKU_190912</strain>
    </source>
</reference>
<evidence type="ECO:0000313" key="3">
    <source>
        <dbReference type="Proteomes" id="UP001148838"/>
    </source>
</evidence>
<organism evidence="2 3">
    <name type="scientific">Periplaneta americana</name>
    <name type="common">American cockroach</name>
    <name type="synonym">Blatta americana</name>
    <dbReference type="NCBI Taxonomy" id="6978"/>
    <lineage>
        <taxon>Eukaryota</taxon>
        <taxon>Metazoa</taxon>
        <taxon>Ecdysozoa</taxon>
        <taxon>Arthropoda</taxon>
        <taxon>Hexapoda</taxon>
        <taxon>Insecta</taxon>
        <taxon>Pterygota</taxon>
        <taxon>Neoptera</taxon>
        <taxon>Polyneoptera</taxon>
        <taxon>Dictyoptera</taxon>
        <taxon>Blattodea</taxon>
        <taxon>Blattoidea</taxon>
        <taxon>Blattidae</taxon>
        <taxon>Blattinae</taxon>
        <taxon>Periplaneta</taxon>
    </lineage>
</organism>
<name>A0ABQ8TDF3_PERAM</name>
<gene>
    <name evidence="2" type="ORF">ANN_05733</name>
</gene>
<evidence type="ECO:0000256" key="1">
    <source>
        <dbReference type="SAM" id="MobiDB-lite"/>
    </source>
</evidence>
<comment type="caution">
    <text evidence="2">The sequence shown here is derived from an EMBL/GenBank/DDBJ whole genome shotgun (WGS) entry which is preliminary data.</text>
</comment>
<proteinExistence type="predicted"/>
<feature type="compositionally biased region" description="Basic and acidic residues" evidence="1">
    <location>
        <begin position="1"/>
        <end position="11"/>
    </location>
</feature>
<feature type="non-terminal residue" evidence="2">
    <location>
        <position position="1"/>
    </location>
</feature>
<keyword evidence="3" id="KW-1185">Reference proteome</keyword>
<evidence type="ECO:0000313" key="2">
    <source>
        <dbReference type="EMBL" id="KAJ4443944.1"/>
    </source>
</evidence>
<protein>
    <submittedName>
        <fullName evidence="2">Uncharacterized protein</fullName>
    </submittedName>
</protein>
<feature type="region of interest" description="Disordered" evidence="1">
    <location>
        <begin position="1"/>
        <end position="23"/>
    </location>
</feature>